<protein>
    <submittedName>
        <fullName evidence="2">Uncharacterized protein</fullName>
    </submittedName>
</protein>
<evidence type="ECO:0000313" key="2">
    <source>
        <dbReference type="EMBL" id="GBE85002.1"/>
    </source>
</evidence>
<evidence type="ECO:0000313" key="3">
    <source>
        <dbReference type="Proteomes" id="UP000287166"/>
    </source>
</evidence>
<comment type="caution">
    <text evidence="2">The sequence shown here is derived from an EMBL/GenBank/DDBJ whole genome shotgun (WGS) entry which is preliminary data.</text>
</comment>
<proteinExistence type="predicted"/>
<name>A0A401GRZ2_9APHY</name>
<dbReference type="Proteomes" id="UP000287166">
    <property type="component" value="Unassembled WGS sequence"/>
</dbReference>
<feature type="region of interest" description="Disordered" evidence="1">
    <location>
        <begin position="193"/>
        <end position="233"/>
    </location>
</feature>
<feature type="compositionally biased region" description="Low complexity" evidence="1">
    <location>
        <begin position="203"/>
        <end position="215"/>
    </location>
</feature>
<feature type="compositionally biased region" description="Low complexity" evidence="1">
    <location>
        <begin position="1"/>
        <end position="18"/>
    </location>
</feature>
<gene>
    <name evidence="2" type="ORF">SCP_0701870</name>
</gene>
<feature type="compositionally biased region" description="Basic residues" evidence="1">
    <location>
        <begin position="193"/>
        <end position="202"/>
    </location>
</feature>
<reference evidence="2 3" key="1">
    <citation type="journal article" date="2018" name="Sci. Rep.">
        <title>Genome sequence of the cauliflower mushroom Sparassis crispa (Hanabiratake) and its association with beneficial usage.</title>
        <authorList>
            <person name="Kiyama R."/>
            <person name="Furutani Y."/>
            <person name="Kawaguchi K."/>
            <person name="Nakanishi T."/>
        </authorList>
    </citation>
    <scope>NUCLEOTIDE SEQUENCE [LARGE SCALE GENOMIC DNA]</scope>
</reference>
<dbReference type="InParanoid" id="A0A401GRZ2"/>
<feature type="region of interest" description="Disordered" evidence="1">
    <location>
        <begin position="1"/>
        <end position="20"/>
    </location>
</feature>
<dbReference type="AlphaFoldDB" id="A0A401GRZ2"/>
<dbReference type="GeneID" id="38781919"/>
<keyword evidence="3" id="KW-1185">Reference proteome</keyword>
<organism evidence="2 3">
    <name type="scientific">Sparassis crispa</name>
    <dbReference type="NCBI Taxonomy" id="139825"/>
    <lineage>
        <taxon>Eukaryota</taxon>
        <taxon>Fungi</taxon>
        <taxon>Dikarya</taxon>
        <taxon>Basidiomycota</taxon>
        <taxon>Agaricomycotina</taxon>
        <taxon>Agaricomycetes</taxon>
        <taxon>Polyporales</taxon>
        <taxon>Sparassidaceae</taxon>
        <taxon>Sparassis</taxon>
    </lineage>
</organism>
<evidence type="ECO:0000256" key="1">
    <source>
        <dbReference type="SAM" id="MobiDB-lite"/>
    </source>
</evidence>
<accession>A0A401GRZ2</accession>
<dbReference type="EMBL" id="BFAD01000007">
    <property type="protein sequence ID" value="GBE85002.1"/>
    <property type="molecule type" value="Genomic_DNA"/>
</dbReference>
<dbReference type="RefSeq" id="XP_027615915.1">
    <property type="nucleotide sequence ID" value="XM_027760114.1"/>
</dbReference>
<sequence>MATYYTPPRTSSSTCSTSAAIADVEQPEPALEPEDEREHELQLTTLDLSSHSIYVFPNPSSAPSSPASCLFSPTPTELATLRARPRNRSRFADTDTALSDRSTLSGLVDGDAELDVDSEDWSLGSPGCSPLSPSGSTDSWLLEGEVARAARWDVPAHLTLQQRTHRAFLHMSAVTPAPPPVRITLDHARRLQPLRPRTRTHSHASTFSRSLSSSARSHHARTGPPQPQPQPRAPLPLLAFFARLLALDLDDPAVRLLTLAVPDADGDALLFPGCSARLGSSPPSLSTSASSDSSCSDSLHELDIACDCDCEVSPEPAHGLPRLLSDDARTAALRSLRAGLAVPFDFGVGVGAGLWRAVGEVCVRSGQAWREVWWGV</sequence>
<dbReference type="OrthoDB" id="3262135at2759"/>
<feature type="compositionally biased region" description="Pro residues" evidence="1">
    <location>
        <begin position="224"/>
        <end position="233"/>
    </location>
</feature>